<feature type="chain" id="PRO_5047430953" description="peptide-methionine (R)-S-oxide reductase" evidence="4">
    <location>
        <begin position="24"/>
        <end position="179"/>
    </location>
</feature>
<organism evidence="6 7">
    <name type="scientific">Chryseobacterium gotjawalense</name>
    <dbReference type="NCBI Taxonomy" id="3042315"/>
    <lineage>
        <taxon>Bacteria</taxon>
        <taxon>Pseudomonadati</taxon>
        <taxon>Bacteroidota</taxon>
        <taxon>Flavobacteriia</taxon>
        <taxon>Flavobacteriales</taxon>
        <taxon>Weeksellaceae</taxon>
        <taxon>Chryseobacterium group</taxon>
        <taxon>Chryseobacterium</taxon>
    </lineage>
</organism>
<sequence>MFHKLSHYLMLLLAVFTWSCNQAQNESKNNKKQNSTVVSDQYPMKLSDVEWKKRLTPEQYRILRQKGTEVAFTGKYDHFYKKGTYYSAASLQPVFSSATKFDSGTGWPSFYEPISPDAVKLIVDNSDGVGRVEVVDSKSGSHLGHVFDDGPKPTGKRYCMNSAALIFVPEGGAPPTASH</sequence>
<keyword evidence="7" id="KW-1185">Reference proteome</keyword>
<evidence type="ECO:0000256" key="1">
    <source>
        <dbReference type="ARBA" id="ARBA00012499"/>
    </source>
</evidence>
<dbReference type="RefSeq" id="WP_282905721.1">
    <property type="nucleotide sequence ID" value="NZ_CP124855.1"/>
</dbReference>
<dbReference type="SUPFAM" id="SSF51316">
    <property type="entry name" value="Mss4-like"/>
    <property type="match status" value="1"/>
</dbReference>
<dbReference type="GO" id="GO:0033743">
    <property type="term" value="F:peptide-methionine (R)-S-oxide reductase activity"/>
    <property type="evidence" value="ECO:0007669"/>
    <property type="project" value="UniProtKB-EC"/>
</dbReference>
<dbReference type="Gene3D" id="2.170.150.20">
    <property type="entry name" value="Peptide methionine sulfoxide reductase"/>
    <property type="match status" value="1"/>
</dbReference>
<evidence type="ECO:0000313" key="7">
    <source>
        <dbReference type="Proteomes" id="UP001241656"/>
    </source>
</evidence>
<dbReference type="PROSITE" id="PS51790">
    <property type="entry name" value="MSRB"/>
    <property type="match status" value="1"/>
</dbReference>
<dbReference type="Proteomes" id="UP001241656">
    <property type="component" value="Chromosome"/>
</dbReference>
<dbReference type="PANTHER" id="PTHR10173">
    <property type="entry name" value="METHIONINE SULFOXIDE REDUCTASE"/>
    <property type="match status" value="1"/>
</dbReference>
<keyword evidence="2 6" id="KW-0560">Oxidoreductase</keyword>
<feature type="signal peptide" evidence="4">
    <location>
        <begin position="1"/>
        <end position="23"/>
    </location>
</feature>
<protein>
    <recommendedName>
        <fullName evidence="1">peptide-methionine (R)-S-oxide reductase</fullName>
        <ecNumber evidence="1">1.8.4.12</ecNumber>
    </recommendedName>
</protein>
<keyword evidence="4" id="KW-0732">Signal</keyword>
<proteinExistence type="predicted"/>
<dbReference type="Pfam" id="PF01641">
    <property type="entry name" value="SelR"/>
    <property type="match status" value="1"/>
</dbReference>
<accession>A0ABY8REM6</accession>
<dbReference type="EC" id="1.8.4.12" evidence="1"/>
<name>A0ABY8REM6_9FLAO</name>
<dbReference type="PANTHER" id="PTHR10173:SF52">
    <property type="entry name" value="METHIONINE-R-SULFOXIDE REDUCTASE B1"/>
    <property type="match status" value="1"/>
</dbReference>
<evidence type="ECO:0000313" key="6">
    <source>
        <dbReference type="EMBL" id="WHF52427.1"/>
    </source>
</evidence>
<feature type="domain" description="MsrB" evidence="5">
    <location>
        <begin position="48"/>
        <end position="170"/>
    </location>
</feature>
<evidence type="ECO:0000256" key="3">
    <source>
        <dbReference type="ARBA" id="ARBA00048488"/>
    </source>
</evidence>
<evidence type="ECO:0000259" key="5">
    <source>
        <dbReference type="PROSITE" id="PS51790"/>
    </source>
</evidence>
<dbReference type="NCBIfam" id="TIGR00357">
    <property type="entry name" value="peptide-methionine (R)-S-oxide reductase MsrB"/>
    <property type="match status" value="1"/>
</dbReference>
<dbReference type="InterPro" id="IPR028427">
    <property type="entry name" value="Met_Sox_Rdtase_MsrB"/>
</dbReference>
<reference evidence="6 7" key="1">
    <citation type="submission" date="2023-05" db="EMBL/GenBank/DDBJ databases">
        <title>Genomic insight into Chryseobacterium sp. wdc7 isolated forest soil (Gotjawal).</title>
        <authorList>
            <person name="Park S.-J."/>
        </authorList>
    </citation>
    <scope>NUCLEOTIDE SEQUENCE [LARGE SCALE GENOMIC DNA]</scope>
    <source>
        <strain evidence="7">wdc7</strain>
    </source>
</reference>
<gene>
    <name evidence="6" type="primary">msrB</name>
    <name evidence="6" type="ORF">QGN23_03890</name>
</gene>
<dbReference type="InterPro" id="IPR011057">
    <property type="entry name" value="Mss4-like_sf"/>
</dbReference>
<dbReference type="InterPro" id="IPR002579">
    <property type="entry name" value="Met_Sox_Rdtase_MsrB_dom"/>
</dbReference>
<comment type="catalytic activity">
    <reaction evidence="3">
        <text>L-methionyl-[protein] + [thioredoxin]-disulfide + H2O = L-methionyl-(R)-S-oxide-[protein] + [thioredoxin]-dithiol</text>
        <dbReference type="Rhea" id="RHEA:24164"/>
        <dbReference type="Rhea" id="RHEA-COMP:10698"/>
        <dbReference type="Rhea" id="RHEA-COMP:10700"/>
        <dbReference type="Rhea" id="RHEA-COMP:12313"/>
        <dbReference type="Rhea" id="RHEA-COMP:12314"/>
        <dbReference type="ChEBI" id="CHEBI:15377"/>
        <dbReference type="ChEBI" id="CHEBI:16044"/>
        <dbReference type="ChEBI" id="CHEBI:29950"/>
        <dbReference type="ChEBI" id="CHEBI:45764"/>
        <dbReference type="ChEBI" id="CHEBI:50058"/>
        <dbReference type="EC" id="1.8.4.12"/>
    </reaction>
</comment>
<dbReference type="EMBL" id="CP124855">
    <property type="protein sequence ID" value="WHF52427.1"/>
    <property type="molecule type" value="Genomic_DNA"/>
</dbReference>
<evidence type="ECO:0000256" key="4">
    <source>
        <dbReference type="SAM" id="SignalP"/>
    </source>
</evidence>
<evidence type="ECO:0000256" key="2">
    <source>
        <dbReference type="ARBA" id="ARBA00023002"/>
    </source>
</evidence>